<sequence length="332" mass="35194">MARMTDAENLVRDALVWDNHTCLPLRPDDHDFFARLRAIAAAGVDVISVNIGFGPVSLAQHEAMIAGLTRWLAREGDWCRLVRSVADIEAARGAGKLAVFFDAEGMAPLDAGGEALVEPWRKAGVGWMLVAYNAANCAGSGCTDEVDGGLTDHGKRILAEMRRVGMIACCSHTGHRTAMAVMEHAGAPVIFSHSNAAGVFAHCRNIPDDLIRACAETGGVVGINGLAGFLGEGPASVSRLVDHIEHVAGLVGTDHVGLGLDYVFDKQELVDYLASKPELFPDAASMTHATSMIGPGQVGAIATELLARGADVPSVRKILGENWMRVARAVWR</sequence>
<dbReference type="EMBL" id="AP018711">
    <property type="protein sequence ID" value="BBE32404.1"/>
    <property type="molecule type" value="Genomic_DNA"/>
</dbReference>
<evidence type="ECO:0000313" key="4">
    <source>
        <dbReference type="Proteomes" id="UP000276029"/>
    </source>
</evidence>
<reference evidence="1 3" key="1">
    <citation type="submission" date="2018-06" db="EMBL/GenBank/DDBJ databases">
        <title>Complete Genome Sequence of the Microcystin-Degrading Bacterium Sphingosinicella microcystinivorans Strain B-9.</title>
        <authorList>
            <person name="Jin H."/>
            <person name="Nishizawa T."/>
            <person name="Guo Y."/>
            <person name="Nishizawa A."/>
            <person name="Park H."/>
            <person name="Kato H."/>
            <person name="Tsuji K."/>
            <person name="Harada K."/>
        </authorList>
    </citation>
    <scope>NUCLEOTIDE SEQUENCE [LARGE SCALE GENOMIC DNA]</scope>
    <source>
        <strain evidence="1 3">B9</strain>
    </source>
</reference>
<organism evidence="1 3">
    <name type="scientific">Sphingosinicella microcystinivorans</name>
    <dbReference type="NCBI Taxonomy" id="335406"/>
    <lineage>
        <taxon>Bacteria</taxon>
        <taxon>Pseudomonadati</taxon>
        <taxon>Pseudomonadota</taxon>
        <taxon>Alphaproteobacteria</taxon>
        <taxon>Sphingomonadales</taxon>
        <taxon>Sphingosinicellaceae</taxon>
        <taxon>Sphingosinicella</taxon>
    </lineage>
</organism>
<dbReference type="KEGG" id="smic:SmB9_00620"/>
<dbReference type="SUPFAM" id="SSF51556">
    <property type="entry name" value="Metallo-dependent hydrolases"/>
    <property type="match status" value="1"/>
</dbReference>
<dbReference type="PANTHER" id="PTHR10443">
    <property type="entry name" value="MICROSOMAL DIPEPTIDASE"/>
    <property type="match status" value="1"/>
</dbReference>
<gene>
    <name evidence="2" type="ORF">DFR51_1858</name>
    <name evidence="1" type="ORF">SmB9_00620</name>
</gene>
<dbReference type="AlphaFoldDB" id="A0AAD1D313"/>
<evidence type="ECO:0000313" key="3">
    <source>
        <dbReference type="Proteomes" id="UP000275727"/>
    </source>
</evidence>
<dbReference type="InterPro" id="IPR008257">
    <property type="entry name" value="Pept_M19"/>
</dbReference>
<dbReference type="Proteomes" id="UP000276029">
    <property type="component" value="Unassembled WGS sequence"/>
</dbReference>
<dbReference type="Pfam" id="PF01244">
    <property type="entry name" value="Peptidase_M19"/>
    <property type="match status" value="1"/>
</dbReference>
<keyword evidence="4" id="KW-1185">Reference proteome</keyword>
<reference evidence="2 4" key="2">
    <citation type="submission" date="2018-10" db="EMBL/GenBank/DDBJ databases">
        <title>Genomic Encyclopedia of Type Strains, Phase IV (KMG-IV): sequencing the most valuable type-strain genomes for metagenomic binning, comparative biology and taxonomic classification.</title>
        <authorList>
            <person name="Goeker M."/>
        </authorList>
    </citation>
    <scope>NUCLEOTIDE SEQUENCE [LARGE SCALE GENOMIC DNA]</scope>
    <source>
        <strain evidence="2 4">DSM 19791</strain>
    </source>
</reference>
<dbReference type="GO" id="GO:0070573">
    <property type="term" value="F:metallodipeptidase activity"/>
    <property type="evidence" value="ECO:0007669"/>
    <property type="project" value="InterPro"/>
</dbReference>
<dbReference type="Gene3D" id="3.20.20.140">
    <property type="entry name" value="Metal-dependent hydrolases"/>
    <property type="match status" value="1"/>
</dbReference>
<dbReference type="EMBL" id="RBWX01000008">
    <property type="protein sequence ID" value="RKS88657.1"/>
    <property type="molecule type" value="Genomic_DNA"/>
</dbReference>
<proteinExistence type="predicted"/>
<dbReference type="PANTHER" id="PTHR10443:SF12">
    <property type="entry name" value="DIPEPTIDASE"/>
    <property type="match status" value="1"/>
</dbReference>
<accession>A0AAD1D313</accession>
<name>A0AAD1D313_SPHMI</name>
<evidence type="ECO:0000313" key="2">
    <source>
        <dbReference type="EMBL" id="RKS88657.1"/>
    </source>
</evidence>
<dbReference type="Proteomes" id="UP000275727">
    <property type="component" value="Chromosome"/>
</dbReference>
<dbReference type="InterPro" id="IPR032466">
    <property type="entry name" value="Metal_Hydrolase"/>
</dbReference>
<dbReference type="RefSeq" id="WP_160119014.1">
    <property type="nucleotide sequence ID" value="NZ_AP018711.1"/>
</dbReference>
<protein>
    <submittedName>
        <fullName evidence="1">Membrane dipeptidase</fullName>
    </submittedName>
</protein>
<dbReference type="GO" id="GO:0006508">
    <property type="term" value="P:proteolysis"/>
    <property type="evidence" value="ECO:0007669"/>
    <property type="project" value="InterPro"/>
</dbReference>
<dbReference type="PROSITE" id="PS51365">
    <property type="entry name" value="RENAL_DIPEPTIDASE_2"/>
    <property type="match status" value="1"/>
</dbReference>
<evidence type="ECO:0000313" key="1">
    <source>
        <dbReference type="EMBL" id="BBE32404.1"/>
    </source>
</evidence>